<keyword evidence="14" id="KW-1185">Reference proteome</keyword>
<feature type="transmembrane region" description="Helical" evidence="10">
    <location>
        <begin position="218"/>
        <end position="237"/>
    </location>
</feature>
<feature type="transmembrane region" description="Helical" evidence="10">
    <location>
        <begin position="271"/>
        <end position="288"/>
    </location>
</feature>
<dbReference type="RefSeq" id="WP_160986449.1">
    <property type="nucleotide sequence ID" value="NZ_WVTD01000010.1"/>
</dbReference>
<evidence type="ECO:0000256" key="8">
    <source>
        <dbReference type="ARBA" id="ARBA00023136"/>
    </source>
</evidence>
<keyword evidence="3" id="KW-0050">Antiport</keyword>
<dbReference type="AlphaFoldDB" id="A0A7X4GIF2"/>
<organism evidence="13 14">
    <name type="scientific">Novosphingobium silvae</name>
    <dbReference type="NCBI Taxonomy" id="2692619"/>
    <lineage>
        <taxon>Bacteria</taxon>
        <taxon>Pseudomonadati</taxon>
        <taxon>Pseudomonadota</taxon>
        <taxon>Alphaproteobacteria</taxon>
        <taxon>Sphingomonadales</taxon>
        <taxon>Sphingomonadaceae</taxon>
        <taxon>Novosphingobium</taxon>
    </lineage>
</organism>
<feature type="transmembrane region" description="Helical" evidence="10">
    <location>
        <begin position="91"/>
        <end position="111"/>
    </location>
</feature>
<feature type="domain" description="RCK N-terminal" evidence="12">
    <location>
        <begin position="402"/>
        <end position="481"/>
    </location>
</feature>
<dbReference type="PANTHER" id="PTHR32507">
    <property type="entry name" value="NA(+)/H(+) ANTIPORTER 1"/>
    <property type="match status" value="1"/>
</dbReference>
<feature type="transmembrane region" description="Helical" evidence="10">
    <location>
        <begin position="332"/>
        <end position="352"/>
    </location>
</feature>
<dbReference type="InterPro" id="IPR036291">
    <property type="entry name" value="NAD(P)-bd_dom_sf"/>
</dbReference>
<feature type="transmembrane region" description="Helical" evidence="10">
    <location>
        <begin position="181"/>
        <end position="206"/>
    </location>
</feature>
<feature type="transmembrane region" description="Helical" evidence="10">
    <location>
        <begin position="60"/>
        <end position="79"/>
    </location>
</feature>
<feature type="transmembrane region" description="Helical" evidence="10">
    <location>
        <begin position="243"/>
        <end position="259"/>
    </location>
</feature>
<keyword evidence="6 10" id="KW-1133">Transmembrane helix</keyword>
<feature type="transmembrane region" description="Helical" evidence="10">
    <location>
        <begin position="30"/>
        <end position="48"/>
    </location>
</feature>
<comment type="caution">
    <text evidence="13">The sequence shown here is derived from an EMBL/GenBank/DDBJ whole genome shotgun (WGS) entry which is preliminary data.</text>
</comment>
<dbReference type="Pfam" id="PF00999">
    <property type="entry name" value="Na_H_Exchanger"/>
    <property type="match status" value="1"/>
</dbReference>
<dbReference type="GO" id="GO:0015297">
    <property type="term" value="F:antiporter activity"/>
    <property type="evidence" value="ECO:0007669"/>
    <property type="project" value="UniProtKB-KW"/>
</dbReference>
<dbReference type="Gene3D" id="1.20.1530.20">
    <property type="match status" value="1"/>
</dbReference>
<feature type="compositionally biased region" description="Polar residues" evidence="9">
    <location>
        <begin position="601"/>
        <end position="611"/>
    </location>
</feature>
<evidence type="ECO:0000256" key="4">
    <source>
        <dbReference type="ARBA" id="ARBA00022475"/>
    </source>
</evidence>
<evidence type="ECO:0000256" key="6">
    <source>
        <dbReference type="ARBA" id="ARBA00022989"/>
    </source>
</evidence>
<evidence type="ECO:0000256" key="2">
    <source>
        <dbReference type="ARBA" id="ARBA00022448"/>
    </source>
</evidence>
<feature type="region of interest" description="Disordered" evidence="9">
    <location>
        <begin position="574"/>
        <end position="611"/>
    </location>
</feature>
<gene>
    <name evidence="13" type="ORF">GR702_13645</name>
</gene>
<evidence type="ECO:0000256" key="10">
    <source>
        <dbReference type="SAM" id="Phobius"/>
    </source>
</evidence>
<dbReference type="Pfam" id="PF02254">
    <property type="entry name" value="TrkA_N"/>
    <property type="match status" value="1"/>
</dbReference>
<feature type="transmembrane region" description="Helical" evidence="10">
    <location>
        <begin position="300"/>
        <end position="320"/>
    </location>
</feature>
<evidence type="ECO:0000313" key="13">
    <source>
        <dbReference type="EMBL" id="MYL98806.1"/>
    </source>
</evidence>
<dbReference type="GO" id="GO:0006813">
    <property type="term" value="P:potassium ion transport"/>
    <property type="evidence" value="ECO:0007669"/>
    <property type="project" value="InterPro"/>
</dbReference>
<evidence type="ECO:0000313" key="14">
    <source>
        <dbReference type="Proteomes" id="UP000465810"/>
    </source>
</evidence>
<dbReference type="InterPro" id="IPR003148">
    <property type="entry name" value="RCK_N"/>
</dbReference>
<dbReference type="InterPro" id="IPR038770">
    <property type="entry name" value="Na+/solute_symporter_sf"/>
</dbReference>
<proteinExistence type="predicted"/>
<feature type="transmembrane region" description="Helical" evidence="10">
    <location>
        <begin position="117"/>
        <end position="137"/>
    </location>
</feature>
<comment type="subcellular location">
    <subcellularLocation>
        <location evidence="1">Cell membrane</location>
        <topology evidence="1">Multi-pass membrane protein</topology>
    </subcellularLocation>
</comment>
<dbReference type="Proteomes" id="UP000465810">
    <property type="component" value="Unassembled WGS sequence"/>
</dbReference>
<reference evidence="13 14" key="1">
    <citation type="submission" date="2019-12" db="EMBL/GenBank/DDBJ databases">
        <authorList>
            <person name="Feng G."/>
            <person name="Zhu H."/>
        </authorList>
    </citation>
    <scope>NUCLEOTIDE SEQUENCE [LARGE SCALE GENOMIC DNA]</scope>
    <source>
        <strain evidence="13 14">FGD1</strain>
    </source>
</reference>
<keyword evidence="5 10" id="KW-0812">Transmembrane</keyword>
<sequence length="611" mass="66078">MEQQALVFALIGILGIGAQWIAWRTGWPAIALMLAAGVLAGPVTGLVIPEHTFGELLEPMISVAVALILFEGGLSLNFRELRKTDGAVARLMVIGIPLGWVLGAIACYYVAGLVWPVAILFAGILVVTGPTVVIPLLRQSNVAPRPRAILKWEAIVNDPFGALCAVVTYEYLRRSDEGGTLLSVIAALAAAAVVAGLIGYVVARAIAWAFPRGHIPEYLKAPVLLVAVIGTFVLSNLIQQETGLLAVTVMGIAIANMRLDSLRDIHPFKENVTVLLISGVFVLLSASLDLDVLRHFEWRFIAFLLALLFLVRPATVLVSLAFSKIPWNERLLIAWIAPRGVVAVAVSGLFALRLDQLGYGDGQILVTLSFSVVVATIVAHGFSIRHVARWLGVTGAERKGLLIVGSTSWSLSLAQQLRQMEVPVMIADTSWQRLSAPRQAGISTYHGEILAEATEDRLDLAQFQVLVATAENEAYNALVCSEFAPEIGRDSVYQLGGMGDDEDHRSLPEALRGRAMFTSGLGVAEIMEREGQGWAFRKTRISEQFDFAAAQAALAEEADMLFVLRKDGRIRFFTHASRPNPQPGDTVVSYGPPRSPEPDTSRQNPTKEATS</sequence>
<dbReference type="InterPro" id="IPR006153">
    <property type="entry name" value="Cation/H_exchanger_TM"/>
</dbReference>
<evidence type="ECO:0000256" key="7">
    <source>
        <dbReference type="ARBA" id="ARBA00023065"/>
    </source>
</evidence>
<keyword evidence="2" id="KW-0813">Transport</keyword>
<evidence type="ECO:0000259" key="11">
    <source>
        <dbReference type="Pfam" id="PF00999"/>
    </source>
</evidence>
<dbReference type="SUPFAM" id="SSF51735">
    <property type="entry name" value="NAD(P)-binding Rossmann-fold domains"/>
    <property type="match status" value="1"/>
</dbReference>
<feature type="domain" description="Cation/H+ exchanger transmembrane" evidence="11">
    <location>
        <begin position="21"/>
        <end position="390"/>
    </location>
</feature>
<keyword evidence="8 10" id="KW-0472">Membrane</keyword>
<keyword evidence="7" id="KW-0406">Ion transport</keyword>
<protein>
    <submittedName>
        <fullName evidence="13">Sodium:proton antiporter</fullName>
    </submittedName>
</protein>
<dbReference type="PANTHER" id="PTHR32507:SF0">
    <property type="entry name" value="NA(+)_H(+) ANTIPORTER 2-RELATED"/>
    <property type="match status" value="1"/>
</dbReference>
<evidence type="ECO:0000256" key="1">
    <source>
        <dbReference type="ARBA" id="ARBA00004651"/>
    </source>
</evidence>
<evidence type="ECO:0000256" key="5">
    <source>
        <dbReference type="ARBA" id="ARBA00022692"/>
    </source>
</evidence>
<feature type="transmembrane region" description="Helical" evidence="10">
    <location>
        <begin position="364"/>
        <end position="382"/>
    </location>
</feature>
<dbReference type="EMBL" id="WVTD01000010">
    <property type="protein sequence ID" value="MYL98806.1"/>
    <property type="molecule type" value="Genomic_DNA"/>
</dbReference>
<dbReference type="Gene3D" id="3.40.50.720">
    <property type="entry name" value="NAD(P)-binding Rossmann-like Domain"/>
    <property type="match status" value="1"/>
</dbReference>
<dbReference type="GO" id="GO:1902600">
    <property type="term" value="P:proton transmembrane transport"/>
    <property type="evidence" value="ECO:0007669"/>
    <property type="project" value="InterPro"/>
</dbReference>
<evidence type="ECO:0000256" key="9">
    <source>
        <dbReference type="SAM" id="MobiDB-lite"/>
    </source>
</evidence>
<evidence type="ECO:0000256" key="3">
    <source>
        <dbReference type="ARBA" id="ARBA00022449"/>
    </source>
</evidence>
<feature type="transmembrane region" description="Helical" evidence="10">
    <location>
        <begin position="6"/>
        <end position="23"/>
    </location>
</feature>
<name>A0A7X4GIF2_9SPHN</name>
<accession>A0A7X4GIF2</accession>
<keyword evidence="4" id="KW-1003">Cell membrane</keyword>
<evidence type="ECO:0000259" key="12">
    <source>
        <dbReference type="Pfam" id="PF02254"/>
    </source>
</evidence>
<dbReference type="GO" id="GO:0005886">
    <property type="term" value="C:plasma membrane"/>
    <property type="evidence" value="ECO:0007669"/>
    <property type="project" value="UniProtKB-SubCell"/>
</dbReference>